<dbReference type="InterPro" id="IPR011009">
    <property type="entry name" value="Kinase-like_dom_sf"/>
</dbReference>
<comment type="similarity">
    <text evidence="10">Belongs to the protein kinase superfamily. Tyr protein kinase family.</text>
</comment>
<evidence type="ECO:0000256" key="4">
    <source>
        <dbReference type="ARBA" id="ARBA00022840"/>
    </source>
</evidence>
<dbReference type="InterPro" id="IPR001245">
    <property type="entry name" value="Ser-Thr/Tyr_kinase_cat_dom"/>
</dbReference>
<feature type="binding site" evidence="9">
    <location>
        <position position="585"/>
    </location>
    <ligand>
        <name>ATP</name>
        <dbReference type="ChEBI" id="CHEBI:30616"/>
    </ligand>
</feature>
<dbReference type="InterPro" id="IPR017441">
    <property type="entry name" value="Protein_kinase_ATP_BS"/>
</dbReference>
<accession>A0ABD3UGH6</accession>
<protein>
    <recommendedName>
        <fullName evidence="10">Tyrosine-protein kinase</fullName>
        <ecNumber evidence="10">2.7.10.2</ecNumber>
    </recommendedName>
</protein>
<evidence type="ECO:0000259" key="12">
    <source>
        <dbReference type="PROSITE" id="PS50001"/>
    </source>
</evidence>
<dbReference type="SUPFAM" id="SSF56112">
    <property type="entry name" value="Protein kinase-like (PK-like)"/>
    <property type="match status" value="1"/>
</dbReference>
<dbReference type="Pfam" id="PF12796">
    <property type="entry name" value="Ank_2"/>
    <property type="match status" value="1"/>
</dbReference>
<dbReference type="PROSITE" id="PS50011">
    <property type="entry name" value="PROTEIN_KINASE_DOM"/>
    <property type="match status" value="1"/>
</dbReference>
<comment type="caution">
    <text evidence="15">The sequence shown here is derived from an EMBL/GenBank/DDBJ whole genome shotgun (WGS) entry which is preliminary data.</text>
</comment>
<dbReference type="PRINTS" id="PR00109">
    <property type="entry name" value="TYRKINASE"/>
</dbReference>
<dbReference type="SMART" id="SM00252">
    <property type="entry name" value="SH2"/>
    <property type="match status" value="2"/>
</dbReference>
<evidence type="ECO:0000256" key="1">
    <source>
        <dbReference type="ARBA" id="ARBA00022679"/>
    </source>
</evidence>
<keyword evidence="3 10" id="KW-0418">Kinase</keyword>
<evidence type="ECO:0000256" key="11">
    <source>
        <dbReference type="SAM" id="MobiDB-lite"/>
    </source>
</evidence>
<evidence type="ECO:0000259" key="13">
    <source>
        <dbReference type="PROSITE" id="PS50011"/>
    </source>
</evidence>
<dbReference type="PROSITE" id="PS50001">
    <property type="entry name" value="SH2"/>
    <property type="match status" value="2"/>
</dbReference>
<dbReference type="FunFam" id="1.10.510.10:FF:000521">
    <property type="entry name" value="Tyrosine-protein kinase pr2"/>
    <property type="match status" value="1"/>
</dbReference>
<dbReference type="InterPro" id="IPR020635">
    <property type="entry name" value="Tyr_kinase_cat_dom"/>
</dbReference>
<dbReference type="InterPro" id="IPR000719">
    <property type="entry name" value="Prot_kinase_dom"/>
</dbReference>
<dbReference type="Gene3D" id="3.30.200.20">
    <property type="entry name" value="Phosphorylase Kinase, domain 1"/>
    <property type="match status" value="1"/>
</dbReference>
<keyword evidence="1 10" id="KW-0808">Transferase</keyword>
<keyword evidence="8" id="KW-0727">SH2 domain</keyword>
<dbReference type="InterPro" id="IPR002110">
    <property type="entry name" value="Ankyrin_rpt"/>
</dbReference>
<dbReference type="GO" id="GO:0005524">
    <property type="term" value="F:ATP binding"/>
    <property type="evidence" value="ECO:0007669"/>
    <property type="project" value="UniProtKB-UniRule"/>
</dbReference>
<comment type="catalytic activity">
    <reaction evidence="6 10">
        <text>L-tyrosyl-[protein] + ATP = O-phospho-L-tyrosyl-[protein] + ADP + H(+)</text>
        <dbReference type="Rhea" id="RHEA:10596"/>
        <dbReference type="Rhea" id="RHEA-COMP:10136"/>
        <dbReference type="Rhea" id="RHEA-COMP:20101"/>
        <dbReference type="ChEBI" id="CHEBI:15378"/>
        <dbReference type="ChEBI" id="CHEBI:30616"/>
        <dbReference type="ChEBI" id="CHEBI:46858"/>
        <dbReference type="ChEBI" id="CHEBI:61978"/>
        <dbReference type="ChEBI" id="CHEBI:456216"/>
        <dbReference type="EC" id="2.7.10.2"/>
    </reaction>
</comment>
<dbReference type="SMART" id="SM00248">
    <property type="entry name" value="ANK"/>
    <property type="match status" value="4"/>
</dbReference>
<keyword evidence="4 9" id="KW-0067">ATP-binding</keyword>
<dbReference type="SUPFAM" id="SSF48403">
    <property type="entry name" value="Ankyrin repeat"/>
    <property type="match status" value="1"/>
</dbReference>
<keyword evidence="2 9" id="KW-0547">Nucleotide-binding</keyword>
<dbReference type="InterPro" id="IPR036860">
    <property type="entry name" value="SH2_dom_sf"/>
</dbReference>
<feature type="repeat" description="ANK" evidence="7">
    <location>
        <begin position="193"/>
        <end position="225"/>
    </location>
</feature>
<dbReference type="Gene3D" id="1.10.510.10">
    <property type="entry name" value="Transferase(Phosphotransferase) domain 1"/>
    <property type="match status" value="1"/>
</dbReference>
<feature type="region of interest" description="Disordered" evidence="11">
    <location>
        <begin position="483"/>
        <end position="538"/>
    </location>
</feature>
<dbReference type="Gene3D" id="1.25.40.20">
    <property type="entry name" value="Ankyrin repeat-containing domain"/>
    <property type="match status" value="1"/>
</dbReference>
<evidence type="ECO:0000313" key="15">
    <source>
        <dbReference type="EMBL" id="KAL3847233.1"/>
    </source>
</evidence>
<evidence type="ECO:0000256" key="10">
    <source>
        <dbReference type="RuleBase" id="RU362096"/>
    </source>
</evidence>
<dbReference type="PROSITE" id="PS00107">
    <property type="entry name" value="PROTEIN_KINASE_ATP"/>
    <property type="match status" value="1"/>
</dbReference>
<dbReference type="EC" id="2.7.10.2" evidence="10"/>
<dbReference type="AlphaFoldDB" id="A0ABD3UGH6"/>
<dbReference type="SMART" id="SM00219">
    <property type="entry name" value="TyrKc"/>
    <property type="match status" value="1"/>
</dbReference>
<dbReference type="PROSITE" id="PS50297">
    <property type="entry name" value="ANK_REP_REGION"/>
    <property type="match status" value="1"/>
</dbReference>
<dbReference type="PANTHER" id="PTHR24418">
    <property type="entry name" value="TYROSINE-PROTEIN KINASE"/>
    <property type="match status" value="1"/>
</dbReference>
<dbReference type="Pfam" id="PF00017">
    <property type="entry name" value="SH2"/>
    <property type="match status" value="2"/>
</dbReference>
<evidence type="ECO:0000313" key="14">
    <source>
        <dbReference type="EMBL" id="KAL3847226.1"/>
    </source>
</evidence>
<evidence type="ECO:0000256" key="6">
    <source>
        <dbReference type="ARBA" id="ARBA00051245"/>
    </source>
</evidence>
<reference evidence="15 16" key="1">
    <citation type="submission" date="2024-11" db="EMBL/GenBank/DDBJ databases">
        <title>Chromosome-level genome assembly of the freshwater bivalve Anodonta woodiana.</title>
        <authorList>
            <person name="Chen X."/>
        </authorList>
    </citation>
    <scope>NUCLEOTIDE SEQUENCE [LARGE SCALE GENOMIC DNA]</scope>
    <source>
        <strain evidence="15">MN2024</strain>
        <tissue evidence="15">Gills</tissue>
    </source>
</reference>
<evidence type="ECO:0000256" key="3">
    <source>
        <dbReference type="ARBA" id="ARBA00022777"/>
    </source>
</evidence>
<dbReference type="SUPFAM" id="SSF55550">
    <property type="entry name" value="SH2 domain"/>
    <property type="match status" value="2"/>
</dbReference>
<keyword evidence="5 10" id="KW-0829">Tyrosine-protein kinase</keyword>
<dbReference type="Pfam" id="PF07714">
    <property type="entry name" value="PK_Tyr_Ser-Thr"/>
    <property type="match status" value="1"/>
</dbReference>
<evidence type="ECO:0000256" key="7">
    <source>
        <dbReference type="PROSITE-ProRule" id="PRU00023"/>
    </source>
</evidence>
<name>A0ABD3UGH6_SINWO</name>
<dbReference type="PROSITE" id="PS00109">
    <property type="entry name" value="PROTEIN_KINASE_TYR"/>
    <property type="match status" value="1"/>
</dbReference>
<evidence type="ECO:0000256" key="8">
    <source>
        <dbReference type="PROSITE-ProRule" id="PRU00191"/>
    </source>
</evidence>
<dbReference type="InterPro" id="IPR008266">
    <property type="entry name" value="Tyr_kinase_AS"/>
</dbReference>
<evidence type="ECO:0000256" key="5">
    <source>
        <dbReference type="ARBA" id="ARBA00023137"/>
    </source>
</evidence>
<dbReference type="InterPro" id="IPR000980">
    <property type="entry name" value="SH2"/>
</dbReference>
<proteinExistence type="inferred from homology"/>
<evidence type="ECO:0000313" key="16">
    <source>
        <dbReference type="Proteomes" id="UP001634394"/>
    </source>
</evidence>
<feature type="domain" description="Protein kinase" evidence="13">
    <location>
        <begin position="550"/>
        <end position="818"/>
    </location>
</feature>
<dbReference type="InterPro" id="IPR050198">
    <property type="entry name" value="Non-receptor_tyrosine_kinases"/>
</dbReference>
<dbReference type="EMBL" id="JBJQND010000016">
    <property type="protein sequence ID" value="KAL3847233.1"/>
    <property type="molecule type" value="Genomic_DNA"/>
</dbReference>
<dbReference type="Gene3D" id="3.30.505.10">
    <property type="entry name" value="SH2 domain"/>
    <property type="match status" value="2"/>
</dbReference>
<dbReference type="Proteomes" id="UP001634394">
    <property type="component" value="Unassembled WGS sequence"/>
</dbReference>
<dbReference type="Pfam" id="PF00023">
    <property type="entry name" value="Ank"/>
    <property type="match status" value="1"/>
</dbReference>
<feature type="compositionally biased region" description="Pro residues" evidence="11">
    <location>
        <begin position="505"/>
        <end position="519"/>
    </location>
</feature>
<keyword evidence="16" id="KW-1185">Reference proteome</keyword>
<dbReference type="GO" id="GO:0004715">
    <property type="term" value="F:non-membrane spanning protein tyrosine kinase activity"/>
    <property type="evidence" value="ECO:0007669"/>
    <property type="project" value="UniProtKB-EC"/>
</dbReference>
<dbReference type="PROSITE" id="PS50088">
    <property type="entry name" value="ANK_REPEAT"/>
    <property type="match status" value="1"/>
</dbReference>
<organism evidence="15 16">
    <name type="scientific">Sinanodonta woodiana</name>
    <name type="common">Chinese pond mussel</name>
    <name type="synonym">Anodonta woodiana</name>
    <dbReference type="NCBI Taxonomy" id="1069815"/>
    <lineage>
        <taxon>Eukaryota</taxon>
        <taxon>Metazoa</taxon>
        <taxon>Spiralia</taxon>
        <taxon>Lophotrochozoa</taxon>
        <taxon>Mollusca</taxon>
        <taxon>Bivalvia</taxon>
        <taxon>Autobranchia</taxon>
        <taxon>Heteroconchia</taxon>
        <taxon>Palaeoheterodonta</taxon>
        <taxon>Unionida</taxon>
        <taxon>Unionoidea</taxon>
        <taxon>Unionidae</taxon>
        <taxon>Unioninae</taxon>
        <taxon>Sinanodonta</taxon>
    </lineage>
</organism>
<sequence>MESEEEEVYMNRETEELIKVSQLLKTQNVDELLKADKKEIKEKERGISWYHEILPRDAAEELLKQGLVKFGNIDGLFLVRKSSTSSSEYVLSLVAEGKFFHFQINELKRMHYSIDDGPVIVGLDYLIQKYMEMPLGLPCKLTQFCKQHPPPHMARRRGTTNLLHNAVLQNIPENVDKILKSKFHPDIDAKSSSGSTALHLACEYGMEEIAAMLIKNGANVSILDHHLRTPVHVCCAMNKAGIIPILVNDGHATLTDRCPTSGWLPIHEAAFKGYTECLKILLNFHSPYFPRADDGKTPLDIARSYEKTDCVKILETFDSPGIKTKRSDWFHPELDRSGAQCLLESHGCKTGMFIIRNSSKIGCHVISVCHQKKVFNYEIRSTHYDGSLVYFIDKGPYYKSLEHLVHCYSKYSHGMQCILTMSVNPAGEIIPLEEEDDYYNLAEAHELASNMNDDYSPALPPRPLSLSDDGSDAYADLARARTSHEINHAKPSPEAIKLRTSHPPSGNPPPVPSQPPPSKLPTQKSVDPVCPQSPSPELEHELKKIDKKCLKLGDEIGQGEFGSVVKGVYKKQEGRKTVKIDVAIKLFHKDSINNKNDFLKEARTMQLLRHDCIVNFLGICESDKHDLMLVEEFIAMGSMLDFIIDHPEDVHTPNDLYLWAAQIAYGMMYLEEQKLVHRDLAARNILLQSKTRAKISDFGLSRAVGSNSDYYKASTGGRWPIKWYAPECVNYGQFSHASDVWSFGVTLWEMFSFGEPPYGEMKGIEVIQYIESGKRLERPEKCPPKVYEIMNNCWKKDAKERPTFKYLNQHFEEDNEYASTKDTMKSVRKKK</sequence>
<evidence type="ECO:0000256" key="2">
    <source>
        <dbReference type="ARBA" id="ARBA00022741"/>
    </source>
</evidence>
<dbReference type="InterPro" id="IPR036770">
    <property type="entry name" value="Ankyrin_rpt-contain_sf"/>
</dbReference>
<keyword evidence="7" id="KW-0040">ANK repeat</keyword>
<feature type="domain" description="SH2" evidence="12">
    <location>
        <begin position="49"/>
        <end position="145"/>
    </location>
</feature>
<gene>
    <name evidence="14" type="ORF">ACJMK2_018148</name>
    <name evidence="15" type="ORF">ACJMK2_018155</name>
</gene>
<dbReference type="EMBL" id="JBJQND010000016">
    <property type="protein sequence ID" value="KAL3847226.1"/>
    <property type="molecule type" value="Genomic_DNA"/>
</dbReference>
<evidence type="ECO:0000256" key="9">
    <source>
        <dbReference type="PROSITE-ProRule" id="PRU10141"/>
    </source>
</evidence>
<feature type="region of interest" description="Disordered" evidence="11">
    <location>
        <begin position="452"/>
        <end position="471"/>
    </location>
</feature>
<feature type="domain" description="SH2" evidence="12">
    <location>
        <begin position="329"/>
        <end position="423"/>
    </location>
</feature>